<reference evidence="2 3" key="1">
    <citation type="submission" date="2019-03" db="EMBL/GenBank/DDBJ databases">
        <title>Deep-cultivation of Planctomycetes and their phenomic and genomic characterization uncovers novel biology.</title>
        <authorList>
            <person name="Wiegand S."/>
            <person name="Jogler M."/>
            <person name="Boedeker C."/>
            <person name="Pinto D."/>
            <person name="Vollmers J."/>
            <person name="Rivas-Marin E."/>
            <person name="Kohn T."/>
            <person name="Peeters S.H."/>
            <person name="Heuer A."/>
            <person name="Rast P."/>
            <person name="Oberbeckmann S."/>
            <person name="Bunk B."/>
            <person name="Jeske O."/>
            <person name="Meyerdierks A."/>
            <person name="Storesund J.E."/>
            <person name="Kallscheuer N."/>
            <person name="Luecker S."/>
            <person name="Lage O.M."/>
            <person name="Pohl T."/>
            <person name="Merkel B.J."/>
            <person name="Hornburger P."/>
            <person name="Mueller R.-W."/>
            <person name="Bruemmer F."/>
            <person name="Labrenz M."/>
            <person name="Spormann A.M."/>
            <person name="Op den Camp H."/>
            <person name="Overmann J."/>
            <person name="Amann R."/>
            <person name="Jetten M.S.M."/>
            <person name="Mascher T."/>
            <person name="Medema M.H."/>
            <person name="Devos D.P."/>
            <person name="Kaster A.-K."/>
            <person name="Ovreas L."/>
            <person name="Rohde M."/>
            <person name="Galperin M.Y."/>
            <person name="Jogler C."/>
        </authorList>
    </citation>
    <scope>NUCLEOTIDE SEQUENCE [LARGE SCALE GENOMIC DNA]</scope>
    <source>
        <strain evidence="2 3">Enr13</strain>
    </source>
</reference>
<keyword evidence="3" id="KW-1185">Reference proteome</keyword>
<protein>
    <recommendedName>
        <fullName evidence="4">Tetratricopeptide repeat protein</fullName>
    </recommendedName>
</protein>
<dbReference type="SUPFAM" id="SSF48452">
    <property type="entry name" value="TPR-like"/>
    <property type="match status" value="1"/>
</dbReference>
<evidence type="ECO:0000256" key="1">
    <source>
        <dbReference type="SAM" id="MobiDB-lite"/>
    </source>
</evidence>
<proteinExistence type="predicted"/>
<sequence>MPDLDANTASSARDQASSNESSVDSGNPDLSPLDGGRWRPVSPGELLRKPVADSNEELDEDQREHRRTVQLERRQELEHKLKANPTDLDGFLELAAIYRSEHRPLEAKRLLQQATQIFPDDEGILFQLEEAILARSLQQYREVSDLASRLKTPEADRELERSRGDWAMRRIEVCRARLARDPSQIQLRLAMADAKFDAEMFEESFADAGHLLELDEFSPQAHFLRARCLLALGNDLPAMKELRAVALRRSVVAPESLRHASLKLLCELADKLSLQATGQQYEAHLKRLQATSTPSKS</sequence>
<feature type="region of interest" description="Disordered" evidence="1">
    <location>
        <begin position="1"/>
        <end position="68"/>
    </location>
</feature>
<dbReference type="Gene3D" id="1.25.40.10">
    <property type="entry name" value="Tetratricopeptide repeat domain"/>
    <property type="match status" value="2"/>
</dbReference>
<dbReference type="EMBL" id="CP037423">
    <property type="protein sequence ID" value="QDV43504.1"/>
    <property type="molecule type" value="Genomic_DNA"/>
</dbReference>
<dbReference type="AlphaFoldDB" id="A0A518HRQ7"/>
<evidence type="ECO:0000313" key="2">
    <source>
        <dbReference type="EMBL" id="QDV43504.1"/>
    </source>
</evidence>
<dbReference type="RefSeq" id="WP_231744328.1">
    <property type="nucleotide sequence ID" value="NZ_CP037423.1"/>
</dbReference>
<evidence type="ECO:0000313" key="3">
    <source>
        <dbReference type="Proteomes" id="UP000319004"/>
    </source>
</evidence>
<feature type="compositionally biased region" description="Polar residues" evidence="1">
    <location>
        <begin position="7"/>
        <end position="25"/>
    </location>
</feature>
<gene>
    <name evidence="2" type="ORF">Enr13x_33610</name>
</gene>
<organism evidence="2 3">
    <name type="scientific">Stieleria neptunia</name>
    <dbReference type="NCBI Taxonomy" id="2527979"/>
    <lineage>
        <taxon>Bacteria</taxon>
        <taxon>Pseudomonadati</taxon>
        <taxon>Planctomycetota</taxon>
        <taxon>Planctomycetia</taxon>
        <taxon>Pirellulales</taxon>
        <taxon>Pirellulaceae</taxon>
        <taxon>Stieleria</taxon>
    </lineage>
</organism>
<evidence type="ECO:0008006" key="4">
    <source>
        <dbReference type="Google" id="ProtNLM"/>
    </source>
</evidence>
<name>A0A518HRQ7_9BACT</name>
<dbReference type="Proteomes" id="UP000319004">
    <property type="component" value="Chromosome"/>
</dbReference>
<accession>A0A518HRQ7</accession>
<dbReference type="InterPro" id="IPR011990">
    <property type="entry name" value="TPR-like_helical_dom_sf"/>
</dbReference>
<dbReference type="KEGG" id="snep:Enr13x_33610"/>